<evidence type="ECO:0000313" key="2">
    <source>
        <dbReference type="EMBL" id="MCX8524273.1"/>
    </source>
</evidence>
<evidence type="ECO:0008006" key="4">
    <source>
        <dbReference type="Google" id="ProtNLM"/>
    </source>
</evidence>
<comment type="caution">
    <text evidence="2">The sequence shown here is derived from an EMBL/GenBank/DDBJ whole genome shotgun (WGS) entry which is preliminary data.</text>
</comment>
<feature type="transmembrane region" description="Helical" evidence="1">
    <location>
        <begin position="40"/>
        <end position="61"/>
    </location>
</feature>
<organism evidence="2 3">
    <name type="scientific">Chryseobacterium formosus</name>
    <dbReference type="NCBI Taxonomy" id="1537363"/>
    <lineage>
        <taxon>Bacteria</taxon>
        <taxon>Pseudomonadati</taxon>
        <taxon>Bacteroidota</taxon>
        <taxon>Flavobacteriia</taxon>
        <taxon>Flavobacteriales</taxon>
        <taxon>Weeksellaceae</taxon>
        <taxon>Chryseobacterium group</taxon>
        <taxon>Chryseobacterium</taxon>
    </lineage>
</organism>
<accession>A0ABT3XQ64</accession>
<evidence type="ECO:0000313" key="3">
    <source>
        <dbReference type="Proteomes" id="UP001073122"/>
    </source>
</evidence>
<proteinExistence type="predicted"/>
<feature type="transmembrane region" description="Helical" evidence="1">
    <location>
        <begin position="16"/>
        <end position="34"/>
    </location>
</feature>
<keyword evidence="1" id="KW-0472">Membrane</keyword>
<dbReference type="EMBL" id="JAOVZW010000011">
    <property type="protein sequence ID" value="MCX8524273.1"/>
    <property type="molecule type" value="Genomic_DNA"/>
</dbReference>
<dbReference type="Proteomes" id="UP001073122">
    <property type="component" value="Unassembled WGS sequence"/>
</dbReference>
<name>A0ABT3XQ64_9FLAO</name>
<keyword evidence="3" id="KW-1185">Reference proteome</keyword>
<protein>
    <recommendedName>
        <fullName evidence="4">PH domain-containing protein</fullName>
    </recommendedName>
</protein>
<evidence type="ECO:0000256" key="1">
    <source>
        <dbReference type="SAM" id="Phobius"/>
    </source>
</evidence>
<reference evidence="2" key="1">
    <citation type="submission" date="2022-10" db="EMBL/GenBank/DDBJ databases">
        <title>Chryseobacterium sp. nov., a novel bacterial species.</title>
        <authorList>
            <person name="Cao Y."/>
        </authorList>
    </citation>
    <scope>NUCLEOTIDE SEQUENCE</scope>
    <source>
        <strain evidence="2">CCTCC AB2015118</strain>
    </source>
</reference>
<keyword evidence="1" id="KW-1133">Transmembrane helix</keyword>
<keyword evidence="1" id="KW-0812">Transmembrane</keyword>
<gene>
    <name evidence="2" type="ORF">OF897_10160</name>
</gene>
<sequence>MAEKTEFYEIQRFRQWWLWLIILFVVGFSFYNLIENTAYFSTTELIITSSVSVFIFLLFYFTKLETKIDELGIRVRLFPFHLQFKYFPWKNIDKAYIREYSPLMDYGGWGLRFGFFGRGRAYNISGNLGLQLVFKDGKKLLIGTQKSDEIKQFLKQLNKV</sequence>
<dbReference type="RefSeq" id="WP_267265576.1">
    <property type="nucleotide sequence ID" value="NZ_JAOVZW010000011.1"/>
</dbReference>